<comment type="function">
    <text evidence="1 8">Small GTPase required for proper localization of RNA polymerase II and III (RNAPII and RNAPIII). May act at an RNAP assembly step prior to nuclear import.</text>
</comment>
<proteinExistence type="inferred from homology"/>
<evidence type="ECO:0000256" key="3">
    <source>
        <dbReference type="ARBA" id="ARBA00014588"/>
    </source>
</evidence>
<evidence type="ECO:0000256" key="5">
    <source>
        <dbReference type="ARBA" id="ARBA00022801"/>
    </source>
</evidence>
<evidence type="ECO:0000256" key="2">
    <source>
        <dbReference type="ARBA" id="ARBA00005290"/>
    </source>
</evidence>
<keyword evidence="4 8" id="KW-0547">Nucleotide-binding</keyword>
<dbReference type="InterPro" id="IPR004130">
    <property type="entry name" value="Gpn"/>
</dbReference>
<dbReference type="Pfam" id="PF03029">
    <property type="entry name" value="ATP_bind_1"/>
    <property type="match status" value="1"/>
</dbReference>
<dbReference type="EMBL" id="HBUF01345632">
    <property type="protein sequence ID" value="CAG6709047.1"/>
    <property type="molecule type" value="Transcribed_RNA"/>
</dbReference>
<evidence type="ECO:0000256" key="8">
    <source>
        <dbReference type="RuleBase" id="RU365059"/>
    </source>
</evidence>
<dbReference type="EMBL" id="HBUF01029664">
    <property type="protein sequence ID" value="CAG6614223.1"/>
    <property type="molecule type" value="Transcribed_RNA"/>
</dbReference>
<dbReference type="EMBL" id="HBUF01204519">
    <property type="protein sequence ID" value="CAG6663150.1"/>
    <property type="molecule type" value="Transcribed_RNA"/>
</dbReference>
<keyword evidence="5 8" id="KW-0378">Hydrolase</keyword>
<sequence>MKTQFGQLIIGPPGSGKTTYCKTISKFLSDVGRKVVIVNLDPANESVEDLEFHVDICELITICDVMDHMNLGPNGGLMYAIEYLETHVKWLLDKLNLYQEKPESYYFLFDCPGQVELYMHHCSMKNILSILQNKLDMRLCCVNLIDSHYCSDPGKYISTLLLSLTMMLHLELPHVNVLSKMDLAFKHKNWLSYGLDYYTEVLDLQYILEQLQEDPVNSKFKKLNTALVSLVEDFSLVHFHPLNKKDNRTVVRLSNAIDKANGYVYGTNEQRNIQALLSCAIGAESEQEKIGMDRDIYA</sequence>
<dbReference type="InterPro" id="IPR030231">
    <property type="entry name" value="Gpn2"/>
</dbReference>
<dbReference type="PANTHER" id="PTHR21231">
    <property type="entry name" value="XPA-BINDING PROTEIN 1-RELATED"/>
    <property type="match status" value="1"/>
</dbReference>
<dbReference type="EMBL" id="HBUF01345633">
    <property type="protein sequence ID" value="CAG6709050.1"/>
    <property type="molecule type" value="Transcribed_RNA"/>
</dbReference>
<keyword evidence="6 8" id="KW-0342">GTP-binding</keyword>
<evidence type="ECO:0000256" key="7">
    <source>
        <dbReference type="ARBA" id="ARBA00046611"/>
    </source>
</evidence>
<dbReference type="AlphaFoldDB" id="A0A8D8UUI9"/>
<dbReference type="GO" id="GO:0003924">
    <property type="term" value="F:GTPase activity"/>
    <property type="evidence" value="ECO:0007669"/>
    <property type="project" value="TreeGrafter"/>
</dbReference>
<dbReference type="SUPFAM" id="SSF52540">
    <property type="entry name" value="P-loop containing nucleoside triphosphate hydrolases"/>
    <property type="match status" value="1"/>
</dbReference>
<evidence type="ECO:0000313" key="9">
    <source>
        <dbReference type="EMBL" id="CAG6709047.1"/>
    </source>
</evidence>
<dbReference type="EMBL" id="HBUF01029666">
    <property type="protein sequence ID" value="CAG6614226.1"/>
    <property type="molecule type" value="Transcribed_RNA"/>
</dbReference>
<dbReference type="PANTHER" id="PTHR21231:SF3">
    <property type="entry name" value="GPN-LOOP GTPASE 2"/>
    <property type="match status" value="1"/>
</dbReference>
<protein>
    <recommendedName>
        <fullName evidence="3 8">GPN-loop GTPase 2</fullName>
    </recommendedName>
</protein>
<name>A0A8D8UUI9_9HEMI</name>
<dbReference type="GO" id="GO:0005525">
    <property type="term" value="F:GTP binding"/>
    <property type="evidence" value="ECO:0007669"/>
    <property type="project" value="UniProtKB-KW"/>
</dbReference>
<organism evidence="9">
    <name type="scientific">Cacopsylla melanoneura</name>
    <dbReference type="NCBI Taxonomy" id="428564"/>
    <lineage>
        <taxon>Eukaryota</taxon>
        <taxon>Metazoa</taxon>
        <taxon>Ecdysozoa</taxon>
        <taxon>Arthropoda</taxon>
        <taxon>Hexapoda</taxon>
        <taxon>Insecta</taxon>
        <taxon>Pterygota</taxon>
        <taxon>Neoptera</taxon>
        <taxon>Paraneoptera</taxon>
        <taxon>Hemiptera</taxon>
        <taxon>Sternorrhyncha</taxon>
        <taxon>Psylloidea</taxon>
        <taxon>Psyllidae</taxon>
        <taxon>Psyllinae</taxon>
        <taxon>Cacopsylla</taxon>
    </lineage>
</organism>
<dbReference type="CDD" id="cd17871">
    <property type="entry name" value="GPN2"/>
    <property type="match status" value="1"/>
</dbReference>
<accession>A0A8D8UUI9</accession>
<comment type="similarity">
    <text evidence="2 8">Belongs to the GPN-loop GTPase family.</text>
</comment>
<dbReference type="Gene3D" id="3.40.50.300">
    <property type="entry name" value="P-loop containing nucleotide triphosphate hydrolases"/>
    <property type="match status" value="1"/>
</dbReference>
<reference evidence="9" key="1">
    <citation type="submission" date="2021-05" db="EMBL/GenBank/DDBJ databases">
        <authorList>
            <person name="Alioto T."/>
            <person name="Alioto T."/>
            <person name="Gomez Garrido J."/>
        </authorList>
    </citation>
    <scope>NUCLEOTIDE SEQUENCE</scope>
</reference>
<dbReference type="InterPro" id="IPR027417">
    <property type="entry name" value="P-loop_NTPase"/>
</dbReference>
<comment type="subunit">
    <text evidence="7">Heterodimers with GPN1 or GPN3. Binds to RNA polymerase II (RNAPII).</text>
</comment>
<evidence type="ECO:0000256" key="6">
    <source>
        <dbReference type="ARBA" id="ARBA00023134"/>
    </source>
</evidence>
<dbReference type="GO" id="GO:0005737">
    <property type="term" value="C:cytoplasm"/>
    <property type="evidence" value="ECO:0007669"/>
    <property type="project" value="TreeGrafter"/>
</dbReference>
<dbReference type="EMBL" id="HBUF01345634">
    <property type="protein sequence ID" value="CAG6709053.1"/>
    <property type="molecule type" value="Transcribed_RNA"/>
</dbReference>
<evidence type="ECO:0000256" key="1">
    <source>
        <dbReference type="ARBA" id="ARBA00003181"/>
    </source>
</evidence>
<evidence type="ECO:0000256" key="4">
    <source>
        <dbReference type="ARBA" id="ARBA00022741"/>
    </source>
</evidence>
<dbReference type="FunFam" id="3.40.50.300:FF:000338">
    <property type="entry name" value="GPN-loop GTPase 2"/>
    <property type="match status" value="1"/>
</dbReference>